<dbReference type="GO" id="GO:0046872">
    <property type="term" value="F:metal ion binding"/>
    <property type="evidence" value="ECO:0007669"/>
    <property type="project" value="UniProtKB-KW"/>
</dbReference>
<keyword evidence="3 4" id="KW-0408">Iron</keyword>
<dbReference type="Proteomes" id="UP000188879">
    <property type="component" value="Unassembled WGS sequence"/>
</dbReference>
<sequence length="176" mass="18494">MAVAALLLSGCKREQRQPRLDPPAAAALDAVAVSPGGIGGRPPPVEAALGHPFQNNAWQVAQGKRLYAGFGCPTCHGDGRGGGSGGQAASLPGPSLMDGWWNYGQDPVTLYLTLRDGRPGGMPAFRDRLPPEQLWQLVGYLQHLGAYRASLAAPGRDDAPQTRPAENRAPAAQEPR</sequence>
<accession>A0A1V2H4E1</accession>
<dbReference type="OrthoDB" id="9779283at2"/>
<dbReference type="Gene3D" id="1.10.760.10">
    <property type="entry name" value="Cytochrome c-like domain"/>
    <property type="match status" value="1"/>
</dbReference>
<dbReference type="PROSITE" id="PS51007">
    <property type="entry name" value="CYTC"/>
    <property type="match status" value="1"/>
</dbReference>
<reference evidence="7 8" key="1">
    <citation type="submission" date="2016-10" db="EMBL/GenBank/DDBJ databases">
        <title>Draft Genome sequence of Roseomonas sp. strain M3.</title>
        <authorList>
            <person name="Subhash Y."/>
            <person name="Lee S."/>
        </authorList>
    </citation>
    <scope>NUCLEOTIDE SEQUENCE [LARGE SCALE GENOMIC DNA]</scope>
    <source>
        <strain evidence="7 8">M3</strain>
    </source>
</reference>
<evidence type="ECO:0000313" key="7">
    <source>
        <dbReference type="EMBL" id="ONG53558.1"/>
    </source>
</evidence>
<dbReference type="GO" id="GO:0020037">
    <property type="term" value="F:heme binding"/>
    <property type="evidence" value="ECO:0007669"/>
    <property type="project" value="InterPro"/>
</dbReference>
<evidence type="ECO:0000256" key="4">
    <source>
        <dbReference type="PROSITE-ProRule" id="PRU00433"/>
    </source>
</evidence>
<keyword evidence="2 4" id="KW-0479">Metal-binding</keyword>
<dbReference type="InterPro" id="IPR036909">
    <property type="entry name" value="Cyt_c-like_dom_sf"/>
</dbReference>
<keyword evidence="1 4" id="KW-0349">Heme</keyword>
<evidence type="ECO:0000256" key="3">
    <source>
        <dbReference type="ARBA" id="ARBA00023004"/>
    </source>
</evidence>
<evidence type="ECO:0000256" key="2">
    <source>
        <dbReference type="ARBA" id="ARBA00022723"/>
    </source>
</evidence>
<organism evidence="7 8">
    <name type="scientific">Teichococcus deserti</name>
    <dbReference type="NCBI Taxonomy" id="1817963"/>
    <lineage>
        <taxon>Bacteria</taxon>
        <taxon>Pseudomonadati</taxon>
        <taxon>Pseudomonadota</taxon>
        <taxon>Alphaproteobacteria</taxon>
        <taxon>Acetobacterales</taxon>
        <taxon>Roseomonadaceae</taxon>
        <taxon>Roseomonas</taxon>
    </lineage>
</organism>
<name>A0A1V2H4E1_9PROT</name>
<proteinExistence type="predicted"/>
<evidence type="ECO:0000313" key="8">
    <source>
        <dbReference type="Proteomes" id="UP000188879"/>
    </source>
</evidence>
<feature type="region of interest" description="Disordered" evidence="5">
    <location>
        <begin position="153"/>
        <end position="176"/>
    </location>
</feature>
<comment type="caution">
    <text evidence="7">The sequence shown here is derived from an EMBL/GenBank/DDBJ whole genome shotgun (WGS) entry which is preliminary data.</text>
</comment>
<feature type="domain" description="Cytochrome c" evidence="6">
    <location>
        <begin position="58"/>
        <end position="145"/>
    </location>
</feature>
<gene>
    <name evidence="7" type="ORF">BKE38_11735</name>
</gene>
<dbReference type="SUPFAM" id="SSF46626">
    <property type="entry name" value="Cytochrome c"/>
    <property type="match status" value="1"/>
</dbReference>
<dbReference type="AlphaFoldDB" id="A0A1V2H4E1"/>
<dbReference type="InterPro" id="IPR009056">
    <property type="entry name" value="Cyt_c-like_dom"/>
</dbReference>
<protein>
    <submittedName>
        <fullName evidence="7">Cytochrome C oxidase subunit III</fullName>
    </submittedName>
</protein>
<evidence type="ECO:0000259" key="6">
    <source>
        <dbReference type="PROSITE" id="PS51007"/>
    </source>
</evidence>
<keyword evidence="8" id="KW-1185">Reference proteome</keyword>
<dbReference type="EMBL" id="MLCO01000096">
    <property type="protein sequence ID" value="ONG53558.1"/>
    <property type="molecule type" value="Genomic_DNA"/>
</dbReference>
<dbReference type="GO" id="GO:0009055">
    <property type="term" value="F:electron transfer activity"/>
    <property type="evidence" value="ECO:0007669"/>
    <property type="project" value="InterPro"/>
</dbReference>
<evidence type="ECO:0000256" key="5">
    <source>
        <dbReference type="SAM" id="MobiDB-lite"/>
    </source>
</evidence>
<dbReference type="Pfam" id="PF13442">
    <property type="entry name" value="Cytochrome_CBB3"/>
    <property type="match status" value="1"/>
</dbReference>
<evidence type="ECO:0000256" key="1">
    <source>
        <dbReference type="ARBA" id="ARBA00022617"/>
    </source>
</evidence>